<keyword evidence="2" id="KW-1185">Reference proteome</keyword>
<name>A0A328DSG8_9ASTE</name>
<sequence>MWPGKSRRKDLPSSLIVDSSLSIEGVAGRILALSLVVLAVDVRWSSGVAGRRYCRPSCRCHRSKKKTARRKIEEERRRRAVFDRSTSEFPFYMSRVFY</sequence>
<organism evidence="1 2">
    <name type="scientific">Cuscuta australis</name>
    <dbReference type="NCBI Taxonomy" id="267555"/>
    <lineage>
        <taxon>Eukaryota</taxon>
        <taxon>Viridiplantae</taxon>
        <taxon>Streptophyta</taxon>
        <taxon>Embryophyta</taxon>
        <taxon>Tracheophyta</taxon>
        <taxon>Spermatophyta</taxon>
        <taxon>Magnoliopsida</taxon>
        <taxon>eudicotyledons</taxon>
        <taxon>Gunneridae</taxon>
        <taxon>Pentapetalae</taxon>
        <taxon>asterids</taxon>
        <taxon>lamiids</taxon>
        <taxon>Solanales</taxon>
        <taxon>Convolvulaceae</taxon>
        <taxon>Cuscuteae</taxon>
        <taxon>Cuscuta</taxon>
        <taxon>Cuscuta subgen. Grammica</taxon>
        <taxon>Cuscuta sect. Cleistogrammica</taxon>
    </lineage>
</organism>
<comment type="caution">
    <text evidence="1">The sequence shown here is derived from an EMBL/GenBank/DDBJ whole genome shotgun (WGS) entry which is preliminary data.</text>
</comment>
<evidence type="ECO:0000313" key="1">
    <source>
        <dbReference type="EMBL" id="RAL46943.1"/>
    </source>
</evidence>
<evidence type="ECO:0000313" key="2">
    <source>
        <dbReference type="Proteomes" id="UP000249390"/>
    </source>
</evidence>
<gene>
    <name evidence="1" type="ORF">DM860_016577</name>
</gene>
<dbReference type="Proteomes" id="UP000249390">
    <property type="component" value="Unassembled WGS sequence"/>
</dbReference>
<dbReference type="EMBL" id="NQVE01000121">
    <property type="protein sequence ID" value="RAL46943.1"/>
    <property type="molecule type" value="Genomic_DNA"/>
</dbReference>
<protein>
    <submittedName>
        <fullName evidence="1">Uncharacterized protein</fullName>
    </submittedName>
</protein>
<accession>A0A328DSG8</accession>
<proteinExistence type="predicted"/>
<reference evidence="1 2" key="1">
    <citation type="submission" date="2018-06" db="EMBL/GenBank/DDBJ databases">
        <title>The Genome of Cuscuta australis (Dodder) Provides Insight into the Evolution of Plant Parasitism.</title>
        <authorList>
            <person name="Liu H."/>
        </authorList>
    </citation>
    <scope>NUCLEOTIDE SEQUENCE [LARGE SCALE GENOMIC DNA]</scope>
    <source>
        <strain evidence="2">cv. Yunnan</strain>
        <tissue evidence="1">Vines</tissue>
    </source>
</reference>
<dbReference type="AlphaFoldDB" id="A0A328DSG8"/>